<accession>A0A8C8VLW9</accession>
<reference evidence="2" key="1">
    <citation type="submission" date="2025-08" db="UniProtKB">
        <authorList>
            <consortium name="Ensembl"/>
        </authorList>
    </citation>
    <scope>IDENTIFICATION</scope>
</reference>
<keyword evidence="1" id="KW-0812">Transmembrane</keyword>
<evidence type="ECO:0000313" key="2">
    <source>
        <dbReference type="Ensembl" id="ENSPCEP00000017695.1"/>
    </source>
</evidence>
<evidence type="ECO:0000256" key="1">
    <source>
        <dbReference type="SAM" id="Phobius"/>
    </source>
</evidence>
<reference evidence="2" key="2">
    <citation type="submission" date="2025-09" db="UniProtKB">
        <authorList>
            <consortium name="Ensembl"/>
        </authorList>
    </citation>
    <scope>IDENTIFICATION</scope>
</reference>
<feature type="transmembrane region" description="Helical" evidence="1">
    <location>
        <begin position="82"/>
        <end position="102"/>
    </location>
</feature>
<name>A0A8C8VLW9_9SAUR</name>
<keyword evidence="1" id="KW-1133">Transmembrane helix</keyword>
<protein>
    <submittedName>
        <fullName evidence="2">Uncharacterized protein</fullName>
    </submittedName>
</protein>
<organism evidence="2 3">
    <name type="scientific">Pelusios castaneus</name>
    <name type="common">West African mud turtle</name>
    <dbReference type="NCBI Taxonomy" id="367368"/>
    <lineage>
        <taxon>Eukaryota</taxon>
        <taxon>Metazoa</taxon>
        <taxon>Chordata</taxon>
        <taxon>Craniata</taxon>
        <taxon>Vertebrata</taxon>
        <taxon>Euteleostomi</taxon>
        <taxon>Archelosauria</taxon>
        <taxon>Testudinata</taxon>
        <taxon>Testudines</taxon>
        <taxon>Pleurodira</taxon>
        <taxon>Pelomedusidae</taxon>
        <taxon>Pelusios</taxon>
    </lineage>
</organism>
<feature type="transmembrane region" description="Helical" evidence="1">
    <location>
        <begin position="49"/>
        <end position="70"/>
    </location>
</feature>
<proteinExistence type="predicted"/>
<evidence type="ECO:0000313" key="3">
    <source>
        <dbReference type="Proteomes" id="UP000694393"/>
    </source>
</evidence>
<keyword evidence="1" id="KW-0472">Membrane</keyword>
<keyword evidence="3" id="KW-1185">Reference proteome</keyword>
<dbReference type="Ensembl" id="ENSPCET00000018306.1">
    <property type="protein sequence ID" value="ENSPCEP00000017695.1"/>
    <property type="gene ID" value="ENSPCEG00000013868.1"/>
</dbReference>
<sequence length="103" mass="11668">HASNGSVLGLPAPWCCLSWILDLHYSVKPADTETCMSSYHNYIVGKLNFQSVLFTIIQLFITAEFCSCFFTQFERTRSPCLLFVPLQSYFPIFLSFSSPLAVI</sequence>
<dbReference type="Proteomes" id="UP000694393">
    <property type="component" value="Unplaced"/>
</dbReference>
<dbReference type="AlphaFoldDB" id="A0A8C8VLW9"/>